<organism evidence="3 4">
    <name type="scientific">Catenuloplanes indicus</name>
    <dbReference type="NCBI Taxonomy" id="137267"/>
    <lineage>
        <taxon>Bacteria</taxon>
        <taxon>Bacillati</taxon>
        <taxon>Actinomycetota</taxon>
        <taxon>Actinomycetes</taxon>
        <taxon>Micromonosporales</taxon>
        <taxon>Micromonosporaceae</taxon>
        <taxon>Catenuloplanes</taxon>
    </lineage>
</organism>
<dbReference type="EMBL" id="JAUSUZ010000001">
    <property type="protein sequence ID" value="MDQ0371165.1"/>
    <property type="molecule type" value="Genomic_DNA"/>
</dbReference>
<proteinExistence type="predicted"/>
<dbReference type="Pfam" id="PF13613">
    <property type="entry name" value="HTH_Tnp_4"/>
    <property type="match status" value="1"/>
</dbReference>
<name>A0AAE3W8C7_9ACTN</name>
<feature type="domain" description="Transposase Helix-turn-helix" evidence="2">
    <location>
        <begin position="74"/>
        <end position="124"/>
    </location>
</feature>
<gene>
    <name evidence="3" type="ORF">J2S42_007834</name>
</gene>
<dbReference type="InterPro" id="IPR027805">
    <property type="entry name" value="Transposase_HTH_dom"/>
</dbReference>
<evidence type="ECO:0000259" key="2">
    <source>
        <dbReference type="Pfam" id="PF13613"/>
    </source>
</evidence>
<evidence type="ECO:0000313" key="3">
    <source>
        <dbReference type="EMBL" id="MDQ0371165.1"/>
    </source>
</evidence>
<protein>
    <recommendedName>
        <fullName evidence="2">Transposase Helix-turn-helix domain-containing protein</fullName>
    </recommendedName>
</protein>
<dbReference type="AlphaFoldDB" id="A0AAE3W8C7"/>
<sequence>MDTRRTAFSLDDAQVRGLQVGDGNVQQSTKIRCPDQGASPVLSYPATISLSTRTLNHLTGHIRRHRHQQRSRWRRLTPRDQALLALAHLRNGDTYTRLAAGFGIGVTTAWRYVQEAIALLAAAAPDLATAMDRIRRYPYVILDGTLIPIDRVADQKPYYSGKHHRHGMNTQTIASPQGTWL</sequence>
<evidence type="ECO:0000256" key="1">
    <source>
        <dbReference type="SAM" id="MobiDB-lite"/>
    </source>
</evidence>
<dbReference type="Proteomes" id="UP001240236">
    <property type="component" value="Unassembled WGS sequence"/>
</dbReference>
<keyword evidence="4" id="KW-1185">Reference proteome</keyword>
<accession>A0AAE3W8C7</accession>
<feature type="compositionally biased region" description="Polar residues" evidence="1">
    <location>
        <begin position="168"/>
        <end position="181"/>
    </location>
</feature>
<comment type="caution">
    <text evidence="3">The sequence shown here is derived from an EMBL/GenBank/DDBJ whole genome shotgun (WGS) entry which is preliminary data.</text>
</comment>
<feature type="region of interest" description="Disordered" evidence="1">
    <location>
        <begin position="160"/>
        <end position="181"/>
    </location>
</feature>
<reference evidence="3 4" key="1">
    <citation type="submission" date="2023-07" db="EMBL/GenBank/DDBJ databases">
        <title>Sequencing the genomes of 1000 actinobacteria strains.</title>
        <authorList>
            <person name="Klenk H.-P."/>
        </authorList>
    </citation>
    <scope>NUCLEOTIDE SEQUENCE [LARGE SCALE GENOMIC DNA]</scope>
    <source>
        <strain evidence="3 4">DSM 44709</strain>
    </source>
</reference>
<evidence type="ECO:0000313" key="4">
    <source>
        <dbReference type="Proteomes" id="UP001240236"/>
    </source>
</evidence>